<dbReference type="InterPro" id="IPR011549">
    <property type="entry name" value="RibD_C"/>
</dbReference>
<feature type="binding site" evidence="14">
    <location>
        <position position="191"/>
    </location>
    <ligand>
        <name>NADP(+)</name>
        <dbReference type="ChEBI" id="CHEBI:58349"/>
    </ligand>
</feature>
<evidence type="ECO:0000256" key="3">
    <source>
        <dbReference type="ARBA" id="ARBA00004910"/>
    </source>
</evidence>
<evidence type="ECO:0000256" key="15">
    <source>
        <dbReference type="PIRSR" id="PIRSR006769-3"/>
    </source>
</evidence>
<dbReference type="PROSITE" id="PS00903">
    <property type="entry name" value="CYT_DCMP_DEAMINASES_1"/>
    <property type="match status" value="1"/>
</dbReference>
<evidence type="ECO:0000256" key="7">
    <source>
        <dbReference type="ARBA" id="ARBA00022723"/>
    </source>
</evidence>
<dbReference type="AlphaFoldDB" id="A0A4Q0MP66"/>
<keyword evidence="18" id="KW-1185">Reference proteome</keyword>
<dbReference type="InterPro" id="IPR024072">
    <property type="entry name" value="DHFR-like_dom_sf"/>
</dbReference>
<organism evidence="17 18">
    <name type="scientific">Hansschlegelia zhihuaiae</name>
    <dbReference type="NCBI Taxonomy" id="405005"/>
    <lineage>
        <taxon>Bacteria</taxon>
        <taxon>Pseudomonadati</taxon>
        <taxon>Pseudomonadota</taxon>
        <taxon>Alphaproteobacteria</taxon>
        <taxon>Hyphomicrobiales</taxon>
        <taxon>Methylopilaceae</taxon>
        <taxon>Hansschlegelia</taxon>
    </lineage>
</organism>
<evidence type="ECO:0000256" key="2">
    <source>
        <dbReference type="ARBA" id="ARBA00004882"/>
    </source>
</evidence>
<dbReference type="Proteomes" id="UP000289708">
    <property type="component" value="Unassembled WGS sequence"/>
</dbReference>
<evidence type="ECO:0000256" key="9">
    <source>
        <dbReference type="ARBA" id="ARBA00022857"/>
    </source>
</evidence>
<dbReference type="CDD" id="cd01284">
    <property type="entry name" value="Riboflavin_deaminase-reductase"/>
    <property type="match status" value="1"/>
</dbReference>
<proteinExistence type="inferred from homology"/>
<dbReference type="RefSeq" id="WP_128776485.1">
    <property type="nucleotide sequence ID" value="NZ_RYFI01000003.1"/>
</dbReference>
<keyword evidence="9 12" id="KW-0521">NADP</keyword>
<dbReference type="NCBIfam" id="TIGR00227">
    <property type="entry name" value="ribD_Cterm"/>
    <property type="match status" value="1"/>
</dbReference>
<dbReference type="EC" id="1.1.1.193" evidence="12"/>
<dbReference type="InterPro" id="IPR002734">
    <property type="entry name" value="RibDG_C"/>
</dbReference>
<keyword evidence="7 12" id="KW-0479">Metal-binding</keyword>
<reference evidence="17 18" key="1">
    <citation type="submission" date="2018-12" db="EMBL/GenBank/DDBJ databases">
        <title>bacterium Hansschlegelia zhihuaiae S113.</title>
        <authorList>
            <person name="He J."/>
        </authorList>
    </citation>
    <scope>NUCLEOTIDE SEQUENCE [LARGE SCALE GENOMIC DNA]</scope>
    <source>
        <strain evidence="17 18">S 113</strain>
    </source>
</reference>
<dbReference type="PANTHER" id="PTHR38011:SF7">
    <property type="entry name" value="2,5-DIAMINO-6-RIBOSYLAMINO-4(3H)-PYRIMIDINONE 5'-PHOSPHATE REDUCTASE"/>
    <property type="match status" value="1"/>
</dbReference>
<feature type="binding site" evidence="14">
    <location>
        <position position="202"/>
    </location>
    <ligand>
        <name>substrate</name>
    </ligand>
</feature>
<comment type="cofactor">
    <cofactor evidence="12 15">
        <name>Zn(2+)</name>
        <dbReference type="ChEBI" id="CHEBI:29105"/>
    </cofactor>
    <text evidence="12 15">Binds 1 zinc ion.</text>
</comment>
<dbReference type="UniPathway" id="UPA00275">
    <property type="reaction ID" value="UER00401"/>
</dbReference>
<dbReference type="InterPro" id="IPR002125">
    <property type="entry name" value="CMP_dCMP_dom"/>
</dbReference>
<comment type="catalytic activity">
    <reaction evidence="12">
        <text>5-amino-6-(5-phospho-D-ribitylamino)uracil + NADP(+) = 5-amino-6-(5-phospho-D-ribosylamino)uracil + NADPH + H(+)</text>
        <dbReference type="Rhea" id="RHEA:17845"/>
        <dbReference type="ChEBI" id="CHEBI:15378"/>
        <dbReference type="ChEBI" id="CHEBI:57783"/>
        <dbReference type="ChEBI" id="CHEBI:58349"/>
        <dbReference type="ChEBI" id="CHEBI:58421"/>
        <dbReference type="ChEBI" id="CHEBI:58453"/>
        <dbReference type="EC" id="1.1.1.193"/>
    </reaction>
</comment>
<dbReference type="GO" id="GO:0050661">
    <property type="term" value="F:NADP binding"/>
    <property type="evidence" value="ECO:0007669"/>
    <property type="project" value="InterPro"/>
</dbReference>
<feature type="binding site" evidence="14">
    <location>
        <position position="195"/>
    </location>
    <ligand>
        <name>NADP(+)</name>
        <dbReference type="ChEBI" id="CHEBI:58349"/>
    </ligand>
</feature>
<feature type="binding site" evidence="14">
    <location>
        <begin position="293"/>
        <end position="299"/>
    </location>
    <ligand>
        <name>NADP(+)</name>
        <dbReference type="ChEBI" id="CHEBI:58349"/>
    </ligand>
</feature>
<keyword evidence="6 12" id="KW-0686">Riboflavin biosynthesis</keyword>
<comment type="pathway">
    <text evidence="2 12">Cofactor biosynthesis; riboflavin biosynthesis; 5-amino-6-(D-ribitylamino)uracil from GTP: step 2/4.</text>
</comment>
<feature type="binding site" evidence="14">
    <location>
        <position position="199"/>
    </location>
    <ligand>
        <name>NADP(+)</name>
        <dbReference type="ChEBI" id="CHEBI:58349"/>
    </ligand>
</feature>
<dbReference type="PIRSF" id="PIRSF006769">
    <property type="entry name" value="RibD"/>
    <property type="match status" value="1"/>
</dbReference>
<protein>
    <recommendedName>
        <fullName evidence="12">Riboflavin biosynthesis protein RibD</fullName>
    </recommendedName>
    <domain>
        <recommendedName>
            <fullName evidence="12">Diaminohydroxyphosphoribosylaminopyrimidine deaminase</fullName>
            <shortName evidence="12">DRAP deaminase</shortName>
            <ecNumber evidence="12">3.5.4.26</ecNumber>
        </recommendedName>
        <alternativeName>
            <fullName evidence="12">Riboflavin-specific deaminase</fullName>
        </alternativeName>
    </domain>
    <domain>
        <recommendedName>
            <fullName evidence="12">5-amino-6-(5-phosphoribosylamino)uracil reductase</fullName>
            <ecNumber evidence="12">1.1.1.193</ecNumber>
        </recommendedName>
        <alternativeName>
            <fullName evidence="12">HTP reductase</fullName>
        </alternativeName>
    </domain>
</protein>
<dbReference type="SUPFAM" id="SSF53927">
    <property type="entry name" value="Cytidine deaminase-like"/>
    <property type="match status" value="1"/>
</dbReference>
<dbReference type="GO" id="GO:0008835">
    <property type="term" value="F:diaminohydroxyphosphoribosylaminopyrimidine deaminase activity"/>
    <property type="evidence" value="ECO:0007669"/>
    <property type="project" value="UniProtKB-EC"/>
</dbReference>
<dbReference type="GO" id="GO:0009231">
    <property type="term" value="P:riboflavin biosynthetic process"/>
    <property type="evidence" value="ECO:0007669"/>
    <property type="project" value="UniProtKB-UniPathway"/>
</dbReference>
<dbReference type="OrthoDB" id="9800865at2"/>
<comment type="similarity">
    <text evidence="5 12">In the C-terminal section; belongs to the HTP reductase family.</text>
</comment>
<keyword evidence="10 12" id="KW-0560">Oxidoreductase</keyword>
<dbReference type="InterPro" id="IPR004794">
    <property type="entry name" value="Eubact_RibD"/>
</dbReference>
<dbReference type="Gene3D" id="3.40.430.10">
    <property type="entry name" value="Dihydrofolate Reductase, subunit A"/>
    <property type="match status" value="1"/>
</dbReference>
<gene>
    <name evidence="17" type="primary">ribD</name>
    <name evidence="17" type="ORF">EK403_05045</name>
</gene>
<evidence type="ECO:0000259" key="16">
    <source>
        <dbReference type="PROSITE" id="PS51747"/>
    </source>
</evidence>
<feature type="domain" description="CMP/dCMP-type deaminase" evidence="16">
    <location>
        <begin position="1"/>
        <end position="118"/>
    </location>
</feature>
<dbReference type="SUPFAM" id="SSF53597">
    <property type="entry name" value="Dihydrofolate reductase-like"/>
    <property type="match status" value="1"/>
</dbReference>
<dbReference type="Pfam" id="PF00383">
    <property type="entry name" value="dCMP_cyt_deam_1"/>
    <property type="match status" value="1"/>
</dbReference>
<evidence type="ECO:0000256" key="8">
    <source>
        <dbReference type="ARBA" id="ARBA00022833"/>
    </source>
</evidence>
<feature type="binding site" evidence="15">
    <location>
        <position position="79"/>
    </location>
    <ligand>
        <name>Zn(2+)</name>
        <dbReference type="ChEBI" id="CHEBI:29105"/>
        <note>catalytic</note>
    </ligand>
</feature>
<dbReference type="GO" id="GO:0008703">
    <property type="term" value="F:5-amino-6-(5-phosphoribosylamino)uracil reductase activity"/>
    <property type="evidence" value="ECO:0007669"/>
    <property type="project" value="UniProtKB-EC"/>
</dbReference>
<feature type="active site" description="Proton donor" evidence="13">
    <location>
        <position position="47"/>
    </location>
</feature>
<feature type="binding site" evidence="14">
    <location>
        <position position="291"/>
    </location>
    <ligand>
        <name>substrate</name>
    </ligand>
</feature>
<evidence type="ECO:0000256" key="10">
    <source>
        <dbReference type="ARBA" id="ARBA00023002"/>
    </source>
</evidence>
<keyword evidence="12 17" id="KW-0378">Hydrolase</keyword>
<sequence length="359" mass="36570">MKVALSLARRGLGRTAPNPSVGAVVVARDGTIVGRGWTQPGGRPHAEPIALAAAGAAARGATLYVTLEPCSHYGRTPPCVDAIVAAGVARVVAATGDPDPRVDGRGFARLRAAGIDVEAGVMREEATRLIAGHAARVALGRPFVTLKLAVSADGKVALPGGRPVAITCEASRARVHLMRAESDAILVGVGTVLADDPELTCRLPGMADRSPTRIVLDGGLRTPPASRLVIGAAGTPTWIVASADAPVEAERALRAAGAEVMRVERGPDGRLDLMAALGLLVDRGVARLMVEGGPTVASALLSPGLVDEAVILRGPAAIGAGAPAALASHALADLTATLGFAEVSRFRVGDDEWTVYERA</sequence>
<dbReference type="Gene3D" id="3.40.140.10">
    <property type="entry name" value="Cytidine Deaminase, domain 2"/>
    <property type="match status" value="1"/>
</dbReference>
<comment type="function">
    <text evidence="1 12">Converts 2,5-diamino-6-(ribosylamino)-4(3h)-pyrimidinone 5'-phosphate into 5-amino-6-(ribosylamino)-2,4(1h,3h)-pyrimidinedione 5'-phosphate.</text>
</comment>
<evidence type="ECO:0000256" key="12">
    <source>
        <dbReference type="PIRNR" id="PIRNR006769"/>
    </source>
</evidence>
<name>A0A4Q0MP66_9HYPH</name>
<evidence type="ECO:0000313" key="17">
    <source>
        <dbReference type="EMBL" id="RXF74836.1"/>
    </source>
</evidence>
<evidence type="ECO:0000313" key="18">
    <source>
        <dbReference type="Proteomes" id="UP000289708"/>
    </source>
</evidence>
<dbReference type="NCBIfam" id="TIGR00326">
    <property type="entry name" value="eubact_ribD"/>
    <property type="match status" value="1"/>
</dbReference>
<dbReference type="Pfam" id="PF01872">
    <property type="entry name" value="RibD_C"/>
    <property type="match status" value="1"/>
</dbReference>
<evidence type="ECO:0000256" key="5">
    <source>
        <dbReference type="ARBA" id="ARBA00007417"/>
    </source>
</evidence>
<evidence type="ECO:0000256" key="1">
    <source>
        <dbReference type="ARBA" id="ARBA00002151"/>
    </source>
</evidence>
<evidence type="ECO:0000256" key="11">
    <source>
        <dbReference type="ARBA" id="ARBA00023268"/>
    </source>
</evidence>
<dbReference type="GO" id="GO:0008270">
    <property type="term" value="F:zinc ion binding"/>
    <property type="evidence" value="ECO:0007669"/>
    <property type="project" value="InterPro"/>
</dbReference>
<dbReference type="InterPro" id="IPR050765">
    <property type="entry name" value="Riboflavin_Biosynth_HTPR"/>
</dbReference>
<evidence type="ECO:0000256" key="13">
    <source>
        <dbReference type="PIRSR" id="PIRSR006769-1"/>
    </source>
</evidence>
<dbReference type="InterPro" id="IPR016192">
    <property type="entry name" value="APOBEC/CMP_deaminase_Zn-bd"/>
</dbReference>
<comment type="similarity">
    <text evidence="4 12">In the N-terminal section; belongs to the cytidine and deoxycytidylate deaminase family.</text>
</comment>
<feature type="binding site" evidence="14">
    <location>
        <position position="149"/>
    </location>
    <ligand>
        <name>NADP(+)</name>
        <dbReference type="ChEBI" id="CHEBI:58349"/>
    </ligand>
</feature>
<dbReference type="PANTHER" id="PTHR38011">
    <property type="entry name" value="DIHYDROFOLATE REDUCTASE FAMILY PROTEIN (AFU_ORTHOLOGUE AFUA_8G06820)"/>
    <property type="match status" value="1"/>
</dbReference>
<dbReference type="PROSITE" id="PS51747">
    <property type="entry name" value="CYT_DCMP_DEAMINASES_2"/>
    <property type="match status" value="1"/>
</dbReference>
<dbReference type="EC" id="3.5.4.26" evidence="12"/>
<feature type="binding site" evidence="15">
    <location>
        <position position="70"/>
    </location>
    <ligand>
        <name>Zn(2+)</name>
        <dbReference type="ChEBI" id="CHEBI:29105"/>
        <note>catalytic</note>
    </ligand>
</feature>
<accession>A0A4Q0MP66</accession>
<evidence type="ECO:0000256" key="14">
    <source>
        <dbReference type="PIRSR" id="PIRSR006769-2"/>
    </source>
</evidence>
<evidence type="ECO:0000256" key="4">
    <source>
        <dbReference type="ARBA" id="ARBA00005259"/>
    </source>
</evidence>
<comment type="caution">
    <text evidence="17">The sequence shown here is derived from an EMBL/GenBank/DDBJ whole genome shotgun (WGS) entry which is preliminary data.</text>
</comment>
<feature type="binding site" evidence="14">
    <location>
        <position position="179"/>
    </location>
    <ligand>
        <name>substrate</name>
    </ligand>
</feature>
<feature type="binding site" evidence="15">
    <location>
        <position position="45"/>
    </location>
    <ligand>
        <name>Zn(2+)</name>
        <dbReference type="ChEBI" id="CHEBI:29105"/>
        <note>catalytic</note>
    </ligand>
</feature>
<evidence type="ECO:0000256" key="6">
    <source>
        <dbReference type="ARBA" id="ARBA00022619"/>
    </source>
</evidence>
<dbReference type="EMBL" id="RYFI01000003">
    <property type="protein sequence ID" value="RXF74836.1"/>
    <property type="molecule type" value="Genomic_DNA"/>
</dbReference>
<comment type="catalytic activity">
    <reaction evidence="12">
        <text>2,5-diamino-6-hydroxy-4-(5-phosphoribosylamino)-pyrimidine + H2O + H(+) = 5-amino-6-(5-phospho-D-ribosylamino)uracil + NH4(+)</text>
        <dbReference type="Rhea" id="RHEA:21868"/>
        <dbReference type="ChEBI" id="CHEBI:15377"/>
        <dbReference type="ChEBI" id="CHEBI:15378"/>
        <dbReference type="ChEBI" id="CHEBI:28938"/>
        <dbReference type="ChEBI" id="CHEBI:58453"/>
        <dbReference type="ChEBI" id="CHEBI:58614"/>
        <dbReference type="EC" id="3.5.4.26"/>
    </reaction>
</comment>
<dbReference type="InterPro" id="IPR016193">
    <property type="entry name" value="Cytidine_deaminase-like"/>
</dbReference>
<keyword evidence="8 12" id="KW-0862">Zinc</keyword>
<comment type="pathway">
    <text evidence="3 12">Cofactor biosynthesis; riboflavin biosynthesis; 5-amino-6-(D-ribitylamino)uracil from GTP: step 3/4.</text>
</comment>
<keyword evidence="11" id="KW-0511">Multifunctional enzyme</keyword>